<protein>
    <recommendedName>
        <fullName evidence="1">HTH cro/C1-type domain-containing protein</fullName>
    </recommendedName>
</protein>
<proteinExistence type="predicted"/>
<dbReference type="InterPro" id="IPR036286">
    <property type="entry name" value="LexA/Signal_pep-like_sf"/>
</dbReference>
<dbReference type="RefSeq" id="WP_230580105.1">
    <property type="nucleotide sequence ID" value="NZ_CAWLWN010000247.1"/>
</dbReference>
<gene>
    <name evidence="2" type="ORF">XBP1_2920019</name>
</gene>
<dbReference type="Proteomes" id="UP000028511">
    <property type="component" value="Unassembled WGS sequence"/>
</dbReference>
<dbReference type="SUPFAM" id="SSF47413">
    <property type="entry name" value="lambda repressor-like DNA-binding domains"/>
    <property type="match status" value="1"/>
</dbReference>
<dbReference type="SMART" id="SM00530">
    <property type="entry name" value="HTH_XRE"/>
    <property type="match status" value="1"/>
</dbReference>
<dbReference type="HOGENOM" id="CLU_1260595_0_0_6"/>
<dbReference type="SUPFAM" id="SSF51306">
    <property type="entry name" value="LexA/Signal peptidase"/>
    <property type="match status" value="1"/>
</dbReference>
<sequence length="217" mass="23787">MQELNGKKSTEADALLSNIAKNIDFLMKNNNIDSQTLSRLTGLGIATINSLRRGVGNPTIATVSSIADVFGVNVGEITDGKLSESNGNEEIISSVPLVRYDELDGYVSGKIITKNLYKLSIQDNHEDSLFTVEFGNNLLFPYFDSNTIAIVSKTEAVCDSDVVLVKIKDAPICFRQVFVGESGIYFSILGIENERKTVLTQNYTIIGVVIRSIRNLK</sequence>
<dbReference type="AlphaFoldDB" id="A0A077NJL3"/>
<reference evidence="2" key="1">
    <citation type="submission" date="2013-07" db="EMBL/GenBank/DDBJ databases">
        <title>Sub-species coevolution in mutualistic symbiosis.</title>
        <authorList>
            <person name="Murfin K."/>
            <person name="Klassen J."/>
            <person name="Lee M."/>
            <person name="Forst S."/>
            <person name="Stock P."/>
            <person name="Goodrich-Blair H."/>
        </authorList>
    </citation>
    <scope>NUCLEOTIDE SEQUENCE [LARGE SCALE GENOMIC DNA]</scope>
    <source>
        <strain evidence="2">Puntauvense</strain>
    </source>
</reference>
<dbReference type="Pfam" id="PF13443">
    <property type="entry name" value="HTH_26"/>
    <property type="match status" value="1"/>
</dbReference>
<dbReference type="EMBL" id="CBSW010000215">
    <property type="protein sequence ID" value="CDG98025.1"/>
    <property type="molecule type" value="Genomic_DNA"/>
</dbReference>
<dbReference type="CDD" id="cd00093">
    <property type="entry name" value="HTH_XRE"/>
    <property type="match status" value="1"/>
</dbReference>
<name>A0A077NJL3_XENBV</name>
<organism evidence="2">
    <name type="scientific">Xenorhabdus bovienii str. puntauvense</name>
    <dbReference type="NCBI Taxonomy" id="1398201"/>
    <lineage>
        <taxon>Bacteria</taxon>
        <taxon>Pseudomonadati</taxon>
        <taxon>Pseudomonadota</taxon>
        <taxon>Gammaproteobacteria</taxon>
        <taxon>Enterobacterales</taxon>
        <taxon>Morganellaceae</taxon>
        <taxon>Xenorhabdus</taxon>
    </lineage>
</organism>
<dbReference type="Gene3D" id="1.10.260.40">
    <property type="entry name" value="lambda repressor-like DNA-binding domains"/>
    <property type="match status" value="1"/>
</dbReference>
<dbReference type="InterPro" id="IPR010982">
    <property type="entry name" value="Lambda_DNA-bd_dom_sf"/>
</dbReference>
<evidence type="ECO:0000313" key="2">
    <source>
        <dbReference type="EMBL" id="CDG98025.1"/>
    </source>
</evidence>
<comment type="caution">
    <text evidence="2">The sequence shown here is derived from an EMBL/GenBank/DDBJ whole genome shotgun (WGS) entry which is preliminary data.</text>
</comment>
<feature type="domain" description="HTH cro/C1-type" evidence="1">
    <location>
        <begin position="23"/>
        <end position="77"/>
    </location>
</feature>
<evidence type="ECO:0000259" key="1">
    <source>
        <dbReference type="PROSITE" id="PS50943"/>
    </source>
</evidence>
<dbReference type="InterPro" id="IPR001387">
    <property type="entry name" value="Cro/C1-type_HTH"/>
</dbReference>
<dbReference type="GO" id="GO:0003677">
    <property type="term" value="F:DNA binding"/>
    <property type="evidence" value="ECO:0007669"/>
    <property type="project" value="InterPro"/>
</dbReference>
<dbReference type="PROSITE" id="PS50943">
    <property type="entry name" value="HTH_CROC1"/>
    <property type="match status" value="1"/>
</dbReference>
<accession>A0A077NJL3</accession>